<dbReference type="Pfam" id="PF00078">
    <property type="entry name" value="RVT_1"/>
    <property type="match status" value="1"/>
</dbReference>
<evidence type="ECO:0000313" key="11">
    <source>
        <dbReference type="Proteomes" id="UP000325315"/>
    </source>
</evidence>
<dbReference type="PANTHER" id="PTHR37984:SF5">
    <property type="entry name" value="PROTEIN NYNRIN-LIKE"/>
    <property type="match status" value="1"/>
</dbReference>
<dbReference type="InterPro" id="IPR041577">
    <property type="entry name" value="RT_RNaseH_2"/>
</dbReference>
<dbReference type="PANTHER" id="PTHR37984">
    <property type="entry name" value="PROTEIN CBG26694"/>
    <property type="match status" value="1"/>
</dbReference>
<evidence type="ECO:0000259" key="7">
    <source>
        <dbReference type="Pfam" id="PF00078"/>
    </source>
</evidence>
<gene>
    <name evidence="10" type="ORF">EPI10_020909</name>
</gene>
<accession>A0A5B6WH16</accession>
<comment type="caution">
    <text evidence="10">The sequence shown here is derived from an EMBL/GenBank/DDBJ whole genome shotgun (WGS) entry which is preliminary data.</text>
</comment>
<feature type="domain" description="Retrotransposon gag" evidence="8">
    <location>
        <begin position="2"/>
        <end position="63"/>
    </location>
</feature>
<feature type="compositionally biased region" description="Polar residues" evidence="6">
    <location>
        <begin position="121"/>
        <end position="133"/>
    </location>
</feature>
<evidence type="ECO:0000256" key="6">
    <source>
        <dbReference type="SAM" id="MobiDB-lite"/>
    </source>
</evidence>
<dbReference type="SUPFAM" id="SSF50630">
    <property type="entry name" value="Acid proteases"/>
    <property type="match status" value="1"/>
</dbReference>
<dbReference type="Proteomes" id="UP000325315">
    <property type="component" value="Unassembled WGS sequence"/>
</dbReference>
<dbReference type="Pfam" id="PF03732">
    <property type="entry name" value="Retrotrans_gag"/>
    <property type="match status" value="1"/>
</dbReference>
<sequence length="758" mass="86887">MAYNWWKTLISVVPKERITWDFFQVEFWKKYISQRFIDQKRKEFLELKQSHMSVTEYELLVERACKTEELSKEKRKAESEARDERKRSMSKSYQPPSKRFKDETNHSNVSFGRPSKDRVKQNASPKTQILIESSVGSVRSNKPECRQCGRRHIGEWTTNIVVRSEAIAPARAYAIRTREEVSSPDVITSPFTLFGTDVIALIDPGSTHSYVCVNLVSSKTLPVESTEFVIRVSNPLGKCVLVDKVCKNCPLMFRDIYFSVNLMLLPFDEVDIILGMDWLTLYHAIVNCNRKSIDLTSQNGCEAYLAYVINTKVTEKRVESVPVVCEFPNVFPEELQGLPPIREVEFGIDLVLGMTSISIASYRMAPTELKELKCQLQELTDRGFARPSFSPWGAPVLFLKGATVFSKLDLRSGYYQLRVKESDVPKTVFMTRYGHYEFLVMPFGLKNAPAVFMDLMNQIFRPYLDRFVVVFIDDILVYSYDETQHAKHLRIVLQTPRGKQLYAKFSKCEFWFRVVGFLGYIVSAAGIRVDPSKISAILEWKPLRDVSEVRSFLGLAGYYRRFVKGFSIIVTPLTKLLQEDVKFKLSKKCQQSFEQLKALLTEALVLVQPESSKEFIVYSDASLNGLGCVLMQEGIVIAYASTQLMPHEKNYPTHDIELAAIVLAELKERPMFIRQVPFGLLQPITILEWKWERITIDFVSGFPLSSRKKDAIWVIVARLTKIAHFISRSEIYLAVLKETARGSRHKVALQYCISSANG</sequence>
<dbReference type="Gene3D" id="3.10.10.10">
    <property type="entry name" value="HIV Type 1 Reverse Transcriptase, subunit A, domain 1"/>
    <property type="match status" value="2"/>
</dbReference>
<evidence type="ECO:0000259" key="9">
    <source>
        <dbReference type="Pfam" id="PF17919"/>
    </source>
</evidence>
<evidence type="ECO:0000256" key="3">
    <source>
        <dbReference type="ARBA" id="ARBA00022722"/>
    </source>
</evidence>
<evidence type="ECO:0000256" key="5">
    <source>
        <dbReference type="ARBA" id="ARBA00023268"/>
    </source>
</evidence>
<dbReference type="SUPFAM" id="SSF56672">
    <property type="entry name" value="DNA/RNA polymerases"/>
    <property type="match status" value="1"/>
</dbReference>
<proteinExistence type="predicted"/>
<feature type="compositionally biased region" description="Basic and acidic residues" evidence="6">
    <location>
        <begin position="71"/>
        <end position="87"/>
    </location>
</feature>
<dbReference type="GO" id="GO:0004519">
    <property type="term" value="F:endonuclease activity"/>
    <property type="evidence" value="ECO:0007669"/>
    <property type="project" value="UniProtKB-KW"/>
</dbReference>
<keyword evidence="11" id="KW-1185">Reference proteome</keyword>
<name>A0A5B6WH16_9ROSI</name>
<dbReference type="Pfam" id="PF17919">
    <property type="entry name" value="RT_RNaseH_2"/>
    <property type="match status" value="1"/>
</dbReference>
<dbReference type="InterPro" id="IPR000477">
    <property type="entry name" value="RT_dom"/>
</dbReference>
<dbReference type="AlphaFoldDB" id="A0A5B6WH16"/>
<keyword evidence="5" id="KW-0511">Multifunctional enzyme</keyword>
<feature type="region of interest" description="Disordered" evidence="6">
    <location>
        <begin position="71"/>
        <end position="133"/>
    </location>
</feature>
<dbReference type="InterPro" id="IPR021109">
    <property type="entry name" value="Peptidase_aspartic_dom_sf"/>
</dbReference>
<dbReference type="InterPro" id="IPR043128">
    <property type="entry name" value="Rev_trsase/Diguanyl_cyclase"/>
</dbReference>
<evidence type="ECO:0000313" key="10">
    <source>
        <dbReference type="EMBL" id="KAA3480486.1"/>
    </source>
</evidence>
<dbReference type="Gene3D" id="3.30.70.270">
    <property type="match status" value="2"/>
</dbReference>
<dbReference type="GO" id="GO:0016779">
    <property type="term" value="F:nucleotidyltransferase activity"/>
    <property type="evidence" value="ECO:0007669"/>
    <property type="project" value="UniProtKB-KW"/>
</dbReference>
<evidence type="ECO:0000256" key="1">
    <source>
        <dbReference type="ARBA" id="ARBA00022679"/>
    </source>
</evidence>
<dbReference type="InterPro" id="IPR043502">
    <property type="entry name" value="DNA/RNA_pol_sf"/>
</dbReference>
<reference evidence="11" key="1">
    <citation type="journal article" date="2019" name="Plant Biotechnol. J.">
        <title>Genome sequencing of the Australian wild diploid species Gossypium australe highlights disease resistance and delayed gland morphogenesis.</title>
        <authorList>
            <person name="Cai Y."/>
            <person name="Cai X."/>
            <person name="Wang Q."/>
            <person name="Wang P."/>
            <person name="Zhang Y."/>
            <person name="Cai C."/>
            <person name="Xu Y."/>
            <person name="Wang K."/>
            <person name="Zhou Z."/>
            <person name="Wang C."/>
            <person name="Geng S."/>
            <person name="Li B."/>
            <person name="Dong Q."/>
            <person name="Hou Y."/>
            <person name="Wang H."/>
            <person name="Ai P."/>
            <person name="Liu Z."/>
            <person name="Yi F."/>
            <person name="Sun M."/>
            <person name="An G."/>
            <person name="Cheng J."/>
            <person name="Zhang Y."/>
            <person name="Shi Q."/>
            <person name="Xie Y."/>
            <person name="Shi X."/>
            <person name="Chang Y."/>
            <person name="Huang F."/>
            <person name="Chen Y."/>
            <person name="Hong S."/>
            <person name="Mi L."/>
            <person name="Sun Q."/>
            <person name="Zhang L."/>
            <person name="Zhou B."/>
            <person name="Peng R."/>
            <person name="Zhang X."/>
            <person name="Liu F."/>
        </authorList>
    </citation>
    <scope>NUCLEOTIDE SEQUENCE [LARGE SCALE GENOMIC DNA]</scope>
    <source>
        <strain evidence="11">cv. PA1801</strain>
    </source>
</reference>
<dbReference type="Gene3D" id="2.40.70.10">
    <property type="entry name" value="Acid Proteases"/>
    <property type="match status" value="1"/>
</dbReference>
<dbReference type="CDD" id="cd00303">
    <property type="entry name" value="retropepsin_like"/>
    <property type="match status" value="1"/>
</dbReference>
<keyword evidence="4" id="KW-0255">Endonuclease</keyword>
<organism evidence="10 11">
    <name type="scientific">Gossypium australe</name>
    <dbReference type="NCBI Taxonomy" id="47621"/>
    <lineage>
        <taxon>Eukaryota</taxon>
        <taxon>Viridiplantae</taxon>
        <taxon>Streptophyta</taxon>
        <taxon>Embryophyta</taxon>
        <taxon>Tracheophyta</taxon>
        <taxon>Spermatophyta</taxon>
        <taxon>Magnoliopsida</taxon>
        <taxon>eudicotyledons</taxon>
        <taxon>Gunneridae</taxon>
        <taxon>Pentapetalae</taxon>
        <taxon>rosids</taxon>
        <taxon>malvids</taxon>
        <taxon>Malvales</taxon>
        <taxon>Malvaceae</taxon>
        <taxon>Malvoideae</taxon>
        <taxon>Gossypium</taxon>
    </lineage>
</organism>
<dbReference type="InterPro" id="IPR050951">
    <property type="entry name" value="Retrovirus_Pol_polyprotein"/>
</dbReference>
<keyword evidence="3" id="KW-0540">Nuclease</keyword>
<dbReference type="CDD" id="cd01647">
    <property type="entry name" value="RT_LTR"/>
    <property type="match status" value="1"/>
</dbReference>
<dbReference type="Pfam" id="PF08284">
    <property type="entry name" value="RVP_2"/>
    <property type="match status" value="1"/>
</dbReference>
<evidence type="ECO:0000259" key="8">
    <source>
        <dbReference type="Pfam" id="PF03732"/>
    </source>
</evidence>
<dbReference type="FunFam" id="3.30.70.270:FF:000020">
    <property type="entry name" value="Transposon Tf2-6 polyprotein-like Protein"/>
    <property type="match status" value="1"/>
</dbReference>
<dbReference type="InterPro" id="IPR005162">
    <property type="entry name" value="Retrotrans_gag_dom"/>
</dbReference>
<keyword evidence="4" id="KW-0378">Hydrolase</keyword>
<evidence type="ECO:0000256" key="2">
    <source>
        <dbReference type="ARBA" id="ARBA00022695"/>
    </source>
</evidence>
<feature type="domain" description="Reverse transcriptase/retrotransposon-derived protein RNase H-like" evidence="9">
    <location>
        <begin position="586"/>
        <end position="672"/>
    </location>
</feature>
<feature type="domain" description="Reverse transcriptase" evidence="7">
    <location>
        <begin position="399"/>
        <end position="522"/>
    </location>
</feature>
<dbReference type="EMBL" id="SMMG02000003">
    <property type="protein sequence ID" value="KAA3480486.1"/>
    <property type="molecule type" value="Genomic_DNA"/>
</dbReference>
<keyword evidence="1" id="KW-0808">Transferase</keyword>
<dbReference type="OrthoDB" id="5987296at2759"/>
<keyword evidence="2" id="KW-0548">Nucleotidyltransferase</keyword>
<protein>
    <submittedName>
        <fullName evidence="10">DNA/RNA polymerases superfamily protein</fullName>
    </submittedName>
</protein>
<evidence type="ECO:0000256" key="4">
    <source>
        <dbReference type="ARBA" id="ARBA00022759"/>
    </source>
</evidence>